<dbReference type="GO" id="GO:0042802">
    <property type="term" value="F:identical protein binding"/>
    <property type="evidence" value="ECO:0007669"/>
    <property type="project" value="Ensembl"/>
</dbReference>
<gene>
    <name evidence="14" type="primary">Gdf7</name>
</gene>
<evidence type="ECO:0000256" key="3">
    <source>
        <dbReference type="ARBA" id="ARBA00022514"/>
    </source>
</evidence>
<comment type="subcellular location">
    <subcellularLocation>
        <location evidence="1">Secreted</location>
    </subcellularLocation>
</comment>
<dbReference type="GO" id="GO:0021527">
    <property type="term" value="P:spinal cord association neuron differentiation"/>
    <property type="evidence" value="ECO:0007669"/>
    <property type="project" value="Ensembl"/>
</dbReference>
<dbReference type="PROSITE" id="PS51362">
    <property type="entry name" value="TGF_BETA_2"/>
    <property type="match status" value="1"/>
</dbReference>
<dbReference type="GO" id="GO:0010628">
    <property type="term" value="P:positive regulation of gene expression"/>
    <property type="evidence" value="ECO:0007669"/>
    <property type="project" value="Ensembl"/>
</dbReference>
<keyword evidence="13" id="KW-1185">Reference proteome</keyword>
<keyword evidence="3" id="KW-0202">Cytokine</keyword>
<evidence type="ECO:0000256" key="9">
    <source>
        <dbReference type="RuleBase" id="RU000354"/>
    </source>
</evidence>
<dbReference type="GeneID" id="101840121"/>
<evidence type="ECO:0000256" key="11">
    <source>
        <dbReference type="SAM" id="SignalP"/>
    </source>
</evidence>
<accession>A0A1U7R4B0</accession>
<dbReference type="GO" id="GO:0032924">
    <property type="term" value="P:activin receptor signaling pathway"/>
    <property type="evidence" value="ECO:0007669"/>
    <property type="project" value="Ensembl"/>
</dbReference>
<dbReference type="GO" id="GO:0060391">
    <property type="term" value="P:positive regulation of SMAD protein signal transduction"/>
    <property type="evidence" value="ECO:0007669"/>
    <property type="project" value="Ensembl"/>
</dbReference>
<dbReference type="CDD" id="cd13766">
    <property type="entry name" value="TGF_beta_GDF5_6_7"/>
    <property type="match status" value="1"/>
</dbReference>
<dbReference type="GO" id="GO:0030855">
    <property type="term" value="P:epithelial cell differentiation"/>
    <property type="evidence" value="ECO:0007669"/>
    <property type="project" value="Ensembl"/>
</dbReference>
<dbReference type="GO" id="GO:0005125">
    <property type="term" value="F:cytokine activity"/>
    <property type="evidence" value="ECO:0007669"/>
    <property type="project" value="UniProtKB-KW"/>
</dbReference>
<feature type="compositionally biased region" description="Gly residues" evidence="10">
    <location>
        <begin position="321"/>
        <end position="331"/>
    </location>
</feature>
<keyword evidence="4" id="KW-0964">Secreted</keyword>
<dbReference type="Gene3D" id="2.10.90.10">
    <property type="entry name" value="Cystine-knot cytokines"/>
    <property type="match status" value="1"/>
</dbReference>
<dbReference type="GO" id="GO:0030901">
    <property type="term" value="P:midbrain development"/>
    <property type="evidence" value="ECO:0007669"/>
    <property type="project" value="Ensembl"/>
</dbReference>
<feature type="compositionally biased region" description="Basic residues" evidence="10">
    <location>
        <begin position="300"/>
        <end position="314"/>
    </location>
</feature>
<dbReference type="InterPro" id="IPR001111">
    <property type="entry name" value="TGF-b_propeptide"/>
</dbReference>
<dbReference type="eggNOG" id="KOG3900">
    <property type="taxonomic scope" value="Eukaryota"/>
</dbReference>
<dbReference type="CTD" id="151449"/>
<feature type="domain" description="TGF-beta family profile" evidence="12">
    <location>
        <begin position="310"/>
        <end position="442"/>
    </location>
</feature>
<evidence type="ECO:0000259" key="12">
    <source>
        <dbReference type="PROSITE" id="PS51362"/>
    </source>
</evidence>
<dbReference type="PANTHER" id="PTHR11848:SF160">
    <property type="entry name" value="GROWTH_DIFFERENTIATION FACTOR 7"/>
    <property type="match status" value="1"/>
</dbReference>
<evidence type="ECO:0000256" key="4">
    <source>
        <dbReference type="ARBA" id="ARBA00022525"/>
    </source>
</evidence>
<dbReference type="InterPro" id="IPR001839">
    <property type="entry name" value="TGF-b_C"/>
</dbReference>
<evidence type="ECO:0000313" key="14">
    <source>
        <dbReference type="RefSeq" id="XP_005079140.1"/>
    </source>
</evidence>
<evidence type="ECO:0000256" key="10">
    <source>
        <dbReference type="SAM" id="MobiDB-lite"/>
    </source>
</evidence>
<dbReference type="GO" id="GO:2001051">
    <property type="term" value="P:positive regulation of tendon cell differentiation"/>
    <property type="evidence" value="ECO:0007669"/>
    <property type="project" value="Ensembl"/>
</dbReference>
<dbReference type="InterPro" id="IPR017948">
    <property type="entry name" value="TGFb_CS"/>
</dbReference>
<dbReference type="GO" id="GO:0048754">
    <property type="term" value="P:branching morphogenesis of an epithelial tube"/>
    <property type="evidence" value="ECO:0007669"/>
    <property type="project" value="Ensembl"/>
</dbReference>
<dbReference type="GO" id="GO:0021509">
    <property type="term" value="P:roof plate formation"/>
    <property type="evidence" value="ECO:0007669"/>
    <property type="project" value="Ensembl"/>
</dbReference>
<dbReference type="GO" id="GO:0045165">
    <property type="term" value="P:cell fate commitment"/>
    <property type="evidence" value="ECO:0007669"/>
    <property type="project" value="Ensembl"/>
</dbReference>
<dbReference type="GO" id="GO:0048853">
    <property type="term" value="P:forebrain morphogenesis"/>
    <property type="evidence" value="ECO:0007669"/>
    <property type="project" value="Ensembl"/>
</dbReference>
<dbReference type="GO" id="GO:0045893">
    <property type="term" value="P:positive regulation of DNA-templated transcription"/>
    <property type="evidence" value="ECO:0007669"/>
    <property type="project" value="Ensembl"/>
</dbReference>
<dbReference type="Proteomes" id="UP000886700">
    <property type="component" value="Unplaced"/>
</dbReference>
<dbReference type="FunFam" id="2.10.90.10:FF:000001">
    <property type="entry name" value="Bone morphogenetic protein 4"/>
    <property type="match status" value="1"/>
</dbReference>
<organism evidence="13 14">
    <name type="scientific">Mesocricetus auratus</name>
    <name type="common">Golden hamster</name>
    <dbReference type="NCBI Taxonomy" id="10036"/>
    <lineage>
        <taxon>Eukaryota</taxon>
        <taxon>Metazoa</taxon>
        <taxon>Chordata</taxon>
        <taxon>Craniata</taxon>
        <taxon>Vertebrata</taxon>
        <taxon>Euteleostomi</taxon>
        <taxon>Mammalia</taxon>
        <taxon>Eutheria</taxon>
        <taxon>Euarchontoglires</taxon>
        <taxon>Glires</taxon>
        <taxon>Rodentia</taxon>
        <taxon>Myomorpha</taxon>
        <taxon>Muroidea</taxon>
        <taxon>Cricetidae</taxon>
        <taxon>Cricetinae</taxon>
        <taxon>Mesocricetus</taxon>
    </lineage>
</organism>
<dbReference type="GO" id="GO:0060571">
    <property type="term" value="P:morphogenesis of an epithelial fold"/>
    <property type="evidence" value="ECO:0007669"/>
    <property type="project" value="Ensembl"/>
</dbReference>
<comment type="similarity">
    <text evidence="2 9">Belongs to the TGF-beta family.</text>
</comment>
<keyword evidence="8" id="KW-0325">Glycoprotein</keyword>
<dbReference type="KEGG" id="maua:101840121"/>
<evidence type="ECO:0000256" key="6">
    <source>
        <dbReference type="ARBA" id="ARBA00023030"/>
    </source>
</evidence>
<dbReference type="STRING" id="10036.ENSMAUP00000011250"/>
<dbReference type="GO" id="GO:0045666">
    <property type="term" value="P:positive regulation of neuron differentiation"/>
    <property type="evidence" value="ECO:0007669"/>
    <property type="project" value="Ensembl"/>
</dbReference>
<name>A0A1U7R4B0_MESAU</name>
<evidence type="ECO:0000256" key="5">
    <source>
        <dbReference type="ARBA" id="ARBA00022729"/>
    </source>
</evidence>
<dbReference type="GO" id="GO:0007411">
    <property type="term" value="P:axon guidance"/>
    <property type="evidence" value="ECO:0007669"/>
    <property type="project" value="Ensembl"/>
</dbReference>
<dbReference type="PROSITE" id="PS00250">
    <property type="entry name" value="TGF_BETA_1"/>
    <property type="match status" value="1"/>
</dbReference>
<dbReference type="AlphaFoldDB" id="A0A1U7R4B0"/>
<dbReference type="GO" id="GO:0022612">
    <property type="term" value="P:gland morphogenesis"/>
    <property type="evidence" value="ECO:0007669"/>
    <property type="project" value="Ensembl"/>
</dbReference>
<feature type="compositionally biased region" description="Basic residues" evidence="10">
    <location>
        <begin position="332"/>
        <end position="341"/>
    </location>
</feature>
<keyword evidence="5 11" id="KW-0732">Signal</keyword>
<dbReference type="OrthoDB" id="5987191at2759"/>
<evidence type="ECO:0000256" key="8">
    <source>
        <dbReference type="ARBA" id="ARBA00023180"/>
    </source>
</evidence>
<sequence>MDLSAAAALCLWLLSACRPRDGLEAAAVLRAAGAGPAWNPGGGGGGGGGRSLVRAPGPLALQAATVPGPRAVRRAAGSGFRNGSVVPHHFMMSLYRSLAGRALATETSGHRQADTITGFIDQATQEESGAEPGQNFLFDVSGLPEADEVVSAQLRVLRRRSPEPDLDSATLPPLLQLSSCPDATRTSYLLHSRSAEPLKVAHWEAFDVTDAVQSHRRNPLSSRKFCLVLRAVDGSGSSPLALRRLGFGWPGGGTAAEERALLVISSRTQRKESLFREIRAQARALRAAAEPPPDPGPGTRSRKATPGGRRRRRTALAGTRGAQGSGGGGGKGHGRRGRSRCSRKPLHVDFKELGWDDWIIAPLDYEAYHCEGVCDFPLRSHLEPTNHAIIQTLLNSMAPDAAPASCCVPARLSPISILYIDAANNVVYKQYEDMVVEACGCR</sequence>
<dbReference type="SUPFAM" id="SSF57501">
    <property type="entry name" value="Cystine-knot cytokines"/>
    <property type="match status" value="1"/>
</dbReference>
<keyword evidence="6 9" id="KW-0339">Growth factor</keyword>
<dbReference type="GO" id="GO:0008083">
    <property type="term" value="F:growth factor activity"/>
    <property type="evidence" value="ECO:0007669"/>
    <property type="project" value="UniProtKB-KW"/>
</dbReference>
<dbReference type="Gene3D" id="2.60.120.970">
    <property type="match status" value="1"/>
</dbReference>
<dbReference type="GO" id="GO:0005615">
    <property type="term" value="C:extracellular space"/>
    <property type="evidence" value="ECO:0007669"/>
    <property type="project" value="UniProtKB-KW"/>
</dbReference>
<feature type="chain" id="PRO_5010543204" evidence="11">
    <location>
        <begin position="23"/>
        <end position="442"/>
    </location>
</feature>
<dbReference type="PANTHER" id="PTHR11848">
    <property type="entry name" value="TGF-BETA FAMILY"/>
    <property type="match status" value="1"/>
</dbReference>
<proteinExistence type="inferred from homology"/>
<evidence type="ECO:0000256" key="2">
    <source>
        <dbReference type="ARBA" id="ARBA00006656"/>
    </source>
</evidence>
<reference evidence="14" key="1">
    <citation type="submission" date="2025-08" db="UniProtKB">
        <authorList>
            <consortium name="RefSeq"/>
        </authorList>
    </citation>
    <scope>IDENTIFICATION</scope>
    <source>
        <tissue evidence="14">Liver</tissue>
    </source>
</reference>
<dbReference type="GO" id="GO:0048608">
    <property type="term" value="P:reproductive structure development"/>
    <property type="evidence" value="ECO:0007669"/>
    <property type="project" value="Ensembl"/>
</dbReference>
<feature type="region of interest" description="Disordered" evidence="10">
    <location>
        <begin position="285"/>
        <end position="341"/>
    </location>
</feature>
<dbReference type="Pfam" id="PF00688">
    <property type="entry name" value="TGFb_propeptide"/>
    <property type="match status" value="1"/>
</dbReference>
<evidence type="ECO:0000256" key="7">
    <source>
        <dbReference type="ARBA" id="ARBA00023157"/>
    </source>
</evidence>
<dbReference type="InterPro" id="IPR029034">
    <property type="entry name" value="Cystine-knot_cytokine"/>
</dbReference>
<dbReference type="Pfam" id="PF00019">
    <property type="entry name" value="TGF_beta"/>
    <property type="match status" value="1"/>
</dbReference>
<dbReference type="RefSeq" id="XP_005079140.1">
    <property type="nucleotide sequence ID" value="XM_005079083.4"/>
</dbReference>
<dbReference type="GO" id="GO:0030509">
    <property type="term" value="P:BMP signaling pathway"/>
    <property type="evidence" value="ECO:0007669"/>
    <property type="project" value="Ensembl"/>
</dbReference>
<dbReference type="SMART" id="SM00204">
    <property type="entry name" value="TGFB"/>
    <property type="match status" value="1"/>
</dbReference>
<evidence type="ECO:0000313" key="13">
    <source>
        <dbReference type="Proteomes" id="UP000886700"/>
    </source>
</evidence>
<dbReference type="InterPro" id="IPR015615">
    <property type="entry name" value="TGF-beta-rel"/>
</dbReference>
<keyword evidence="7" id="KW-1015">Disulfide bond</keyword>
<protein>
    <submittedName>
        <fullName evidence="14">Growth/differentiation factor 7</fullName>
    </submittedName>
</protein>
<feature type="signal peptide" evidence="11">
    <location>
        <begin position="1"/>
        <end position="22"/>
    </location>
</feature>
<evidence type="ECO:0000256" key="1">
    <source>
        <dbReference type="ARBA" id="ARBA00004613"/>
    </source>
</evidence>